<gene>
    <name evidence="3" type="ORF">Back2_17570</name>
</gene>
<dbReference type="OrthoDB" id="9802901at2"/>
<sequence length="111" mass="12599">MLERPATRGTSNSNQRGSSYSRRRRREWLVENYRADEDAVYYVAGPYGPEREVRPACRCYRCGDLLTVDDVTVDRIIPGCQGGTYRRNNIRPACMACNSETGGSTRSKAKR</sequence>
<accession>A0A3G9IEQ5</accession>
<dbReference type="InterPro" id="IPR003615">
    <property type="entry name" value="HNH_nuc"/>
</dbReference>
<evidence type="ECO:0000256" key="1">
    <source>
        <dbReference type="SAM" id="MobiDB-lite"/>
    </source>
</evidence>
<feature type="compositionally biased region" description="Low complexity" evidence="1">
    <location>
        <begin position="11"/>
        <end position="20"/>
    </location>
</feature>
<reference evidence="3 4" key="1">
    <citation type="submission" date="2018-11" db="EMBL/GenBank/DDBJ databases">
        <title>Complete genome sequence of Nocardioides baekrokdamisoli strain KCTC 39748.</title>
        <authorList>
            <person name="Kang S.W."/>
            <person name="Lee K.C."/>
            <person name="Kim K.K."/>
            <person name="Kim J.S."/>
            <person name="Kim D.S."/>
            <person name="Ko S.H."/>
            <person name="Yang S.H."/>
            <person name="Shin Y.K."/>
            <person name="Lee J.S."/>
        </authorList>
    </citation>
    <scope>NUCLEOTIDE SEQUENCE [LARGE SCALE GENOMIC DNA]</scope>
    <source>
        <strain evidence="3 4">KCTC 39748</strain>
    </source>
</reference>
<feature type="region of interest" description="Disordered" evidence="1">
    <location>
        <begin position="1"/>
        <end position="23"/>
    </location>
</feature>
<feature type="domain" description="HNH nuclease" evidence="2">
    <location>
        <begin position="48"/>
        <end position="99"/>
    </location>
</feature>
<name>A0A3G9IEQ5_9ACTN</name>
<evidence type="ECO:0000259" key="2">
    <source>
        <dbReference type="SMART" id="SM00507"/>
    </source>
</evidence>
<protein>
    <recommendedName>
        <fullName evidence="2">HNH nuclease domain-containing protein</fullName>
    </recommendedName>
</protein>
<dbReference type="SMART" id="SM00507">
    <property type="entry name" value="HNHc"/>
    <property type="match status" value="1"/>
</dbReference>
<organism evidence="3 4">
    <name type="scientific">Nocardioides baekrokdamisoli</name>
    <dbReference type="NCBI Taxonomy" id="1804624"/>
    <lineage>
        <taxon>Bacteria</taxon>
        <taxon>Bacillati</taxon>
        <taxon>Actinomycetota</taxon>
        <taxon>Actinomycetes</taxon>
        <taxon>Propionibacteriales</taxon>
        <taxon>Nocardioidaceae</taxon>
        <taxon>Nocardioides</taxon>
    </lineage>
</organism>
<dbReference type="EMBL" id="AP019307">
    <property type="protein sequence ID" value="BBH17470.1"/>
    <property type="molecule type" value="Genomic_DNA"/>
</dbReference>
<dbReference type="KEGG" id="nbe:Back2_17570"/>
<evidence type="ECO:0000313" key="3">
    <source>
        <dbReference type="EMBL" id="BBH17470.1"/>
    </source>
</evidence>
<evidence type="ECO:0000313" key="4">
    <source>
        <dbReference type="Proteomes" id="UP000271573"/>
    </source>
</evidence>
<dbReference type="InterPro" id="IPR029471">
    <property type="entry name" value="HNH_5"/>
</dbReference>
<dbReference type="CDD" id="cd00085">
    <property type="entry name" value="HNHc"/>
    <property type="match status" value="1"/>
</dbReference>
<proteinExistence type="predicted"/>
<dbReference type="Proteomes" id="UP000271573">
    <property type="component" value="Chromosome"/>
</dbReference>
<dbReference type="AlphaFoldDB" id="A0A3G9IEQ5"/>
<keyword evidence="4" id="KW-1185">Reference proteome</keyword>
<dbReference type="Pfam" id="PF14279">
    <property type="entry name" value="HNH_5"/>
    <property type="match status" value="1"/>
</dbReference>
<dbReference type="Gene3D" id="1.10.30.50">
    <property type="match status" value="1"/>
</dbReference>